<keyword evidence="2" id="KW-0732">Signal</keyword>
<dbReference type="GO" id="GO:0044183">
    <property type="term" value="F:protein folding chaperone"/>
    <property type="evidence" value="ECO:0007669"/>
    <property type="project" value="TreeGrafter"/>
</dbReference>
<dbReference type="PRINTS" id="PR00625">
    <property type="entry name" value="JDOMAIN"/>
</dbReference>
<feature type="signal peptide" evidence="2">
    <location>
        <begin position="1"/>
        <end position="23"/>
    </location>
</feature>
<dbReference type="InterPro" id="IPR001623">
    <property type="entry name" value="DnaJ_domain"/>
</dbReference>
<dbReference type="SMART" id="SM00271">
    <property type="entry name" value="DnaJ"/>
    <property type="match status" value="1"/>
</dbReference>
<dbReference type="Gene3D" id="1.10.287.110">
    <property type="entry name" value="DnaJ domain"/>
    <property type="match status" value="1"/>
</dbReference>
<evidence type="ECO:0000256" key="1">
    <source>
        <dbReference type="SAM" id="MobiDB-lite"/>
    </source>
</evidence>
<dbReference type="PANTHER" id="PTHR43948">
    <property type="entry name" value="DNAJ HOMOLOG SUBFAMILY B"/>
    <property type="match status" value="1"/>
</dbReference>
<reference evidence="4" key="2">
    <citation type="submission" date="2016-07" db="EMBL/GenBank/DDBJ databases">
        <title>Evolution of pathogenesis and genome organization in the Tremellales.</title>
        <authorList>
            <person name="Cuomo C."/>
            <person name="Litvintseva A."/>
            <person name="Heitman J."/>
            <person name="Chen Y."/>
            <person name="Sun S."/>
            <person name="Springer D."/>
            <person name="Dromer F."/>
            <person name="Young S."/>
            <person name="Zeng Q."/>
            <person name="Chapman S."/>
            <person name="Gujja S."/>
            <person name="Saif S."/>
            <person name="Birren B."/>
        </authorList>
    </citation>
    <scope>NUCLEOTIDE SEQUENCE</scope>
    <source>
        <strain evidence="4">CBS 10737</strain>
    </source>
</reference>
<feature type="chain" id="PRO_5008628111" description="J domain-containing protein" evidence="2">
    <location>
        <begin position="24"/>
        <end position="246"/>
    </location>
</feature>
<organism evidence="4">
    <name type="scientific">Kwoniella pini CBS 10737</name>
    <dbReference type="NCBI Taxonomy" id="1296096"/>
    <lineage>
        <taxon>Eukaryota</taxon>
        <taxon>Fungi</taxon>
        <taxon>Dikarya</taxon>
        <taxon>Basidiomycota</taxon>
        <taxon>Agaricomycotina</taxon>
        <taxon>Tremellomycetes</taxon>
        <taxon>Tremellales</taxon>
        <taxon>Cryptococcaceae</taxon>
        <taxon>Kwoniella</taxon>
    </lineage>
</organism>
<dbReference type="Pfam" id="PF00226">
    <property type="entry name" value="DnaJ"/>
    <property type="match status" value="1"/>
</dbReference>
<dbReference type="PROSITE" id="PS50076">
    <property type="entry name" value="DNAJ_2"/>
    <property type="match status" value="1"/>
</dbReference>
<dbReference type="GO" id="GO:0005737">
    <property type="term" value="C:cytoplasm"/>
    <property type="evidence" value="ECO:0007669"/>
    <property type="project" value="TreeGrafter"/>
</dbReference>
<sequence>MSHPKPQRRFKFAFLLGLSPTNAGSFCIRDEIRQAYKRESLKTHPDRLPGNATPQERRRATERFQIVSDAYYVLSDPSRRAEYDALFNSRPSSAFTDDTSSEFEQEQASGNFFENFAQFFQNATGTSAPNSGPSEKATPNSGSANGARARPDAHGVFGDVFEEMLAPEVAHVRPWWSWVGGASGAAIGYIVANVPGAVAGGFAGNRLGAIRDAKGRAVGEVFRELGAGQKAEILKALAFKVLGSMS</sequence>
<feature type="domain" description="J" evidence="3">
    <location>
        <begin position="11"/>
        <end position="87"/>
    </location>
</feature>
<reference evidence="4" key="1">
    <citation type="submission" date="2013-07" db="EMBL/GenBank/DDBJ databases">
        <title>The Genome Sequence of Cryptococcus pinus CBS10737.</title>
        <authorList>
            <consortium name="The Broad Institute Genome Sequencing Platform"/>
            <person name="Cuomo C."/>
            <person name="Litvintseva A."/>
            <person name="Chen Y."/>
            <person name="Heitman J."/>
            <person name="Sun S."/>
            <person name="Springer D."/>
            <person name="Dromer F."/>
            <person name="Young S.K."/>
            <person name="Zeng Q."/>
            <person name="Gargeya S."/>
            <person name="Fitzgerald M."/>
            <person name="Abouelleil A."/>
            <person name="Alvarado L."/>
            <person name="Berlin A.M."/>
            <person name="Chapman S.B."/>
            <person name="Dewar J."/>
            <person name="Goldberg J."/>
            <person name="Griggs A."/>
            <person name="Gujja S."/>
            <person name="Hansen M."/>
            <person name="Howarth C."/>
            <person name="Imamovic A."/>
            <person name="Larimer J."/>
            <person name="McCowan C."/>
            <person name="Murphy C."/>
            <person name="Pearson M."/>
            <person name="Priest M."/>
            <person name="Roberts A."/>
            <person name="Saif S."/>
            <person name="Shea T."/>
            <person name="Sykes S."/>
            <person name="Wortman J."/>
            <person name="Nusbaum C."/>
            <person name="Birren B."/>
        </authorList>
    </citation>
    <scope>NUCLEOTIDE SEQUENCE [LARGE SCALE GENOMIC DNA]</scope>
    <source>
        <strain evidence="4">CBS 10737</strain>
    </source>
</reference>
<feature type="region of interest" description="Disordered" evidence="1">
    <location>
        <begin position="39"/>
        <end position="58"/>
    </location>
</feature>
<dbReference type="GO" id="GO:0005634">
    <property type="term" value="C:nucleus"/>
    <property type="evidence" value="ECO:0007669"/>
    <property type="project" value="TreeGrafter"/>
</dbReference>
<evidence type="ECO:0000256" key="2">
    <source>
        <dbReference type="SAM" id="SignalP"/>
    </source>
</evidence>
<dbReference type="OrthoDB" id="442087at2759"/>
<name>A0A1B9HSH0_9TREE</name>
<evidence type="ECO:0000313" key="4">
    <source>
        <dbReference type="EMBL" id="OCF46216.1"/>
    </source>
</evidence>
<dbReference type="AlphaFoldDB" id="A0A1B9HSH0"/>
<accession>A0A1B9HSH0</accession>
<dbReference type="GO" id="GO:0051082">
    <property type="term" value="F:unfolded protein binding"/>
    <property type="evidence" value="ECO:0007669"/>
    <property type="project" value="TreeGrafter"/>
</dbReference>
<gene>
    <name evidence="4" type="ORF">I206_07887</name>
</gene>
<dbReference type="EMBL" id="KV700119">
    <property type="protein sequence ID" value="OCF46216.1"/>
    <property type="molecule type" value="Genomic_DNA"/>
</dbReference>
<proteinExistence type="predicted"/>
<dbReference type="InterPro" id="IPR036869">
    <property type="entry name" value="J_dom_sf"/>
</dbReference>
<feature type="compositionally biased region" description="Polar residues" evidence="1">
    <location>
        <begin position="124"/>
        <end position="144"/>
    </location>
</feature>
<dbReference type="GO" id="GO:0051087">
    <property type="term" value="F:protein-folding chaperone binding"/>
    <property type="evidence" value="ECO:0007669"/>
    <property type="project" value="TreeGrafter"/>
</dbReference>
<dbReference type="SUPFAM" id="SSF46565">
    <property type="entry name" value="Chaperone J-domain"/>
    <property type="match status" value="1"/>
</dbReference>
<dbReference type="STRING" id="1296096.A0A1B9HSH0"/>
<feature type="region of interest" description="Disordered" evidence="1">
    <location>
        <begin position="123"/>
        <end position="149"/>
    </location>
</feature>
<protein>
    <recommendedName>
        <fullName evidence="3">J domain-containing protein</fullName>
    </recommendedName>
</protein>
<evidence type="ECO:0000259" key="3">
    <source>
        <dbReference type="PROSITE" id="PS50076"/>
    </source>
</evidence>
<dbReference type="PANTHER" id="PTHR43948:SF21">
    <property type="entry name" value="DNAJ DOMAIN-CONTAINING PROTEIN"/>
    <property type="match status" value="1"/>
</dbReference>
<dbReference type="CDD" id="cd06257">
    <property type="entry name" value="DnaJ"/>
    <property type="match status" value="1"/>
</dbReference>